<dbReference type="RefSeq" id="WP_129082216.1">
    <property type="nucleotide sequence ID" value="NZ_CP041070.1"/>
</dbReference>
<dbReference type="EMBL" id="PDKO01000007">
    <property type="protein sequence ID" value="RXJ62593.1"/>
    <property type="molecule type" value="Genomic_DNA"/>
</dbReference>
<feature type="domain" description="DUF1722" evidence="1">
    <location>
        <begin position="188"/>
        <end position="304"/>
    </location>
</feature>
<reference evidence="2 3" key="1">
    <citation type="submission" date="2017-10" db="EMBL/GenBank/DDBJ databases">
        <title>Genomics of the genus Arcobacter.</title>
        <authorList>
            <person name="Perez-Cataluna A."/>
            <person name="Figueras M.J."/>
        </authorList>
    </citation>
    <scope>NUCLEOTIDE SEQUENCE [LARGE SCALE GENOMIC DNA]</scope>
    <source>
        <strain evidence="2 3">DSM 24636</strain>
    </source>
</reference>
<evidence type="ECO:0000259" key="1">
    <source>
        <dbReference type="Pfam" id="PF08349"/>
    </source>
</evidence>
<accession>A0A4Q0XZ81</accession>
<name>A0A4Q0XZ81_9BACT</name>
<dbReference type="Proteomes" id="UP000290191">
    <property type="component" value="Unassembled WGS sequence"/>
</dbReference>
<dbReference type="OrthoDB" id="495783at2"/>
<dbReference type="PIRSF" id="PIRSF037004">
    <property type="entry name" value="UCP037004"/>
    <property type="match status" value="1"/>
</dbReference>
<dbReference type="PANTHER" id="PTHR30087:SF0">
    <property type="entry name" value="INNER MEMBRANE PROTEIN"/>
    <property type="match status" value="1"/>
</dbReference>
<dbReference type="STRING" id="877500.GCA_000935065_02122"/>
<sequence>MKLGVSSCLLGTMCRYDGGHSKDRFVLNELGKYFDFESFCPEKLVFPTPREAIRQVKINDEIFIKTTNSNQDVTILLSEISKLLVSKIDENSLCGFVFKSKSPTCGMQRVKIYSDKKNAQSENTGMGVFANELKKRFPYLPMEEEGRLTDPWLRENFLMQVFAYKAIFEFLNAKPTYNDLIEFHTSYKYLIYSKSHHFYKKLGNVVANHDNKTFFAVLEEYKKIFMEAISQKGTIKNTYNVLLHIYGYFKKVISKDEKDEILATIEEFKKGIIPLIAAIKIIKIYIKKFNIEYLQTQVFLTPYPKEFALRSKIEAFK</sequence>
<keyword evidence="3" id="KW-1185">Reference proteome</keyword>
<dbReference type="Pfam" id="PF04463">
    <property type="entry name" value="2-thiour_desulf"/>
    <property type="match status" value="1"/>
</dbReference>
<dbReference type="Pfam" id="PF08349">
    <property type="entry name" value="DUF1722"/>
    <property type="match status" value="1"/>
</dbReference>
<gene>
    <name evidence="2" type="ORF">CRV06_08990</name>
</gene>
<evidence type="ECO:0000313" key="2">
    <source>
        <dbReference type="EMBL" id="RXJ62593.1"/>
    </source>
</evidence>
<comment type="caution">
    <text evidence="2">The sequence shown here is derived from an EMBL/GenBank/DDBJ whole genome shotgun (WGS) entry which is preliminary data.</text>
</comment>
<dbReference type="InterPro" id="IPR017087">
    <property type="entry name" value="UCP037004"/>
</dbReference>
<evidence type="ECO:0000313" key="3">
    <source>
        <dbReference type="Proteomes" id="UP000290191"/>
    </source>
</evidence>
<organism evidence="2 3">
    <name type="scientific">Halarcobacter anaerophilus</name>
    <dbReference type="NCBI Taxonomy" id="877500"/>
    <lineage>
        <taxon>Bacteria</taxon>
        <taxon>Pseudomonadati</taxon>
        <taxon>Campylobacterota</taxon>
        <taxon>Epsilonproteobacteria</taxon>
        <taxon>Campylobacterales</taxon>
        <taxon>Arcobacteraceae</taxon>
        <taxon>Halarcobacter</taxon>
    </lineage>
</organism>
<dbReference type="InterPro" id="IPR013560">
    <property type="entry name" value="DUF1722"/>
</dbReference>
<dbReference type="InterPro" id="IPR007553">
    <property type="entry name" value="2-thiour_desulf"/>
</dbReference>
<protein>
    <recommendedName>
        <fullName evidence="1">DUF1722 domain-containing protein</fullName>
    </recommendedName>
</protein>
<dbReference type="PANTHER" id="PTHR30087">
    <property type="entry name" value="INNER MEMBRANE PROTEIN"/>
    <property type="match status" value="1"/>
</dbReference>
<proteinExistence type="predicted"/>
<dbReference type="AlphaFoldDB" id="A0A4Q0XZ81"/>